<proteinExistence type="predicted"/>
<evidence type="ECO:0000313" key="2">
    <source>
        <dbReference type="EMBL" id="KAJ8925236.1"/>
    </source>
</evidence>
<accession>A0AAV8WG77</accession>
<evidence type="ECO:0008006" key="4">
    <source>
        <dbReference type="Google" id="ProtNLM"/>
    </source>
</evidence>
<sequence length="296" mass="33628">MIRYSALPVFVTIFCVAAIGLTQACVPKSVIEIHLNPDLFLNWTVSEEEECSIAHFAVNLRRNGEEEHDFEVTTTYVDVSSIVRHCEYWQFRVRAVSDDGTVGNSHLLIAQNPLRDESRLALEYLRINSTEAHPRLYWTLRDEEYRKCASTYHVTVEDEETGEFSDFYITDTSALLDFVSPCASYEFEVRAVYRVLNPPRLYDVSVGPTSVNTTWILDSLSTNRCPIRTLYVDGGQHFNISFPVSDDNHREPVAVNLKSLRPNSLYLMRVSVENSAGMSNRSTVGVQTLELSPSKL</sequence>
<comment type="caution">
    <text evidence="2">The sequence shown here is derived from an EMBL/GenBank/DDBJ whole genome shotgun (WGS) entry which is preliminary data.</text>
</comment>
<protein>
    <recommendedName>
        <fullName evidence="4">Fibronectin type III domain protein</fullName>
    </recommendedName>
</protein>
<evidence type="ECO:0000256" key="1">
    <source>
        <dbReference type="SAM" id="SignalP"/>
    </source>
</evidence>
<evidence type="ECO:0000313" key="3">
    <source>
        <dbReference type="Proteomes" id="UP001159042"/>
    </source>
</evidence>
<reference evidence="2 3" key="1">
    <citation type="journal article" date="2023" name="Insect Mol. Biol.">
        <title>Genome sequencing provides insights into the evolution of gene families encoding plant cell wall-degrading enzymes in longhorned beetles.</title>
        <authorList>
            <person name="Shin N.R."/>
            <person name="Okamura Y."/>
            <person name="Kirsch R."/>
            <person name="Pauchet Y."/>
        </authorList>
    </citation>
    <scope>NUCLEOTIDE SEQUENCE [LARGE SCALE GENOMIC DNA]</scope>
    <source>
        <strain evidence="2">EAD_L_NR</strain>
    </source>
</reference>
<feature type="signal peptide" evidence="1">
    <location>
        <begin position="1"/>
        <end position="24"/>
    </location>
</feature>
<keyword evidence="1" id="KW-0732">Signal</keyword>
<dbReference type="InterPro" id="IPR036116">
    <property type="entry name" value="FN3_sf"/>
</dbReference>
<gene>
    <name evidence="2" type="ORF">NQ315_001422</name>
</gene>
<dbReference type="PROSITE" id="PS51257">
    <property type="entry name" value="PROKAR_LIPOPROTEIN"/>
    <property type="match status" value="1"/>
</dbReference>
<organism evidence="2 3">
    <name type="scientific">Exocentrus adspersus</name>
    <dbReference type="NCBI Taxonomy" id="1586481"/>
    <lineage>
        <taxon>Eukaryota</taxon>
        <taxon>Metazoa</taxon>
        <taxon>Ecdysozoa</taxon>
        <taxon>Arthropoda</taxon>
        <taxon>Hexapoda</taxon>
        <taxon>Insecta</taxon>
        <taxon>Pterygota</taxon>
        <taxon>Neoptera</taxon>
        <taxon>Endopterygota</taxon>
        <taxon>Coleoptera</taxon>
        <taxon>Polyphaga</taxon>
        <taxon>Cucujiformia</taxon>
        <taxon>Chrysomeloidea</taxon>
        <taxon>Cerambycidae</taxon>
        <taxon>Lamiinae</taxon>
        <taxon>Acanthocinini</taxon>
        <taxon>Exocentrus</taxon>
    </lineage>
</organism>
<dbReference type="SUPFAM" id="SSF49265">
    <property type="entry name" value="Fibronectin type III"/>
    <property type="match status" value="2"/>
</dbReference>
<keyword evidence="3" id="KW-1185">Reference proteome</keyword>
<dbReference type="Proteomes" id="UP001159042">
    <property type="component" value="Unassembled WGS sequence"/>
</dbReference>
<feature type="chain" id="PRO_5043843800" description="Fibronectin type III domain protein" evidence="1">
    <location>
        <begin position="25"/>
        <end position="296"/>
    </location>
</feature>
<dbReference type="EMBL" id="JANEYG010000002">
    <property type="protein sequence ID" value="KAJ8925236.1"/>
    <property type="molecule type" value="Genomic_DNA"/>
</dbReference>
<dbReference type="CDD" id="cd00063">
    <property type="entry name" value="FN3"/>
    <property type="match status" value="1"/>
</dbReference>
<dbReference type="InterPro" id="IPR003961">
    <property type="entry name" value="FN3_dom"/>
</dbReference>
<name>A0AAV8WG77_9CUCU</name>
<dbReference type="AlphaFoldDB" id="A0AAV8WG77"/>